<dbReference type="PANTHER" id="PTHR45914">
    <property type="entry name" value="TRANSCRIPTION FACTOR HEC3-RELATED"/>
    <property type="match status" value="1"/>
</dbReference>
<dbReference type="InterPro" id="IPR011598">
    <property type="entry name" value="bHLH_dom"/>
</dbReference>
<evidence type="ECO:0000256" key="1">
    <source>
        <dbReference type="ARBA" id="ARBA00004123"/>
    </source>
</evidence>
<dbReference type="GO" id="GO:0003677">
    <property type="term" value="F:DNA binding"/>
    <property type="evidence" value="ECO:0007669"/>
    <property type="project" value="UniProtKB-KW"/>
</dbReference>
<dbReference type="AlphaFoldDB" id="A0ABD1QFV6"/>
<dbReference type="SUPFAM" id="SSF47459">
    <property type="entry name" value="HLH, helix-loop-helix DNA-binding domain"/>
    <property type="match status" value="1"/>
</dbReference>
<accession>A0ABD1QFV6</accession>
<dbReference type="GO" id="GO:0005634">
    <property type="term" value="C:nucleus"/>
    <property type="evidence" value="ECO:0007669"/>
    <property type="project" value="UniProtKB-SubCell"/>
</dbReference>
<keyword evidence="8" id="KW-1185">Reference proteome</keyword>
<evidence type="ECO:0000256" key="3">
    <source>
        <dbReference type="ARBA" id="ARBA00023125"/>
    </source>
</evidence>
<proteinExistence type="predicted"/>
<dbReference type="Proteomes" id="UP001604336">
    <property type="component" value="Unassembled WGS sequence"/>
</dbReference>
<dbReference type="InterPro" id="IPR045239">
    <property type="entry name" value="bHLH95_bHLH"/>
</dbReference>
<dbReference type="PROSITE" id="PS50888">
    <property type="entry name" value="BHLH"/>
    <property type="match status" value="1"/>
</dbReference>
<dbReference type="SMART" id="SM00353">
    <property type="entry name" value="HLH"/>
    <property type="match status" value="1"/>
</dbReference>
<comment type="subcellular location">
    <subcellularLocation>
        <location evidence="1">Nucleus</location>
    </subcellularLocation>
</comment>
<keyword evidence="2" id="KW-0805">Transcription regulation</keyword>
<organism evidence="7 8">
    <name type="scientific">Abeliophyllum distichum</name>
    <dbReference type="NCBI Taxonomy" id="126358"/>
    <lineage>
        <taxon>Eukaryota</taxon>
        <taxon>Viridiplantae</taxon>
        <taxon>Streptophyta</taxon>
        <taxon>Embryophyta</taxon>
        <taxon>Tracheophyta</taxon>
        <taxon>Spermatophyta</taxon>
        <taxon>Magnoliopsida</taxon>
        <taxon>eudicotyledons</taxon>
        <taxon>Gunneridae</taxon>
        <taxon>Pentapetalae</taxon>
        <taxon>asterids</taxon>
        <taxon>lamiids</taxon>
        <taxon>Lamiales</taxon>
        <taxon>Oleaceae</taxon>
        <taxon>Forsythieae</taxon>
        <taxon>Abeliophyllum</taxon>
    </lineage>
</organism>
<reference evidence="8" key="1">
    <citation type="submission" date="2024-07" db="EMBL/GenBank/DDBJ databases">
        <title>Two chromosome-level genome assemblies of Korean endemic species Abeliophyllum distichum and Forsythia ovata (Oleaceae).</title>
        <authorList>
            <person name="Jang H."/>
        </authorList>
    </citation>
    <scope>NUCLEOTIDE SEQUENCE [LARGE SCALE GENOMIC DNA]</scope>
</reference>
<evidence type="ECO:0000313" key="7">
    <source>
        <dbReference type="EMBL" id="KAL2474794.1"/>
    </source>
</evidence>
<dbReference type="Gene3D" id="4.10.280.10">
    <property type="entry name" value="Helix-loop-helix DNA-binding domain"/>
    <property type="match status" value="1"/>
</dbReference>
<feature type="domain" description="BHLH" evidence="6">
    <location>
        <begin position="154"/>
        <end position="203"/>
    </location>
</feature>
<evidence type="ECO:0000256" key="4">
    <source>
        <dbReference type="ARBA" id="ARBA00023163"/>
    </source>
</evidence>
<gene>
    <name evidence="7" type="ORF">Adt_35530</name>
</gene>
<name>A0ABD1QFV6_9LAMI</name>
<dbReference type="InterPro" id="IPR036638">
    <property type="entry name" value="HLH_DNA-bd_sf"/>
</dbReference>
<dbReference type="CDD" id="cd11393">
    <property type="entry name" value="bHLH_AtbHLH_like"/>
    <property type="match status" value="1"/>
</dbReference>
<sequence length="267" mass="30323">MASMSYYSNWRTLDSEMSNIFTQPAHTELLPELLGFNDNLTLSDTCIDQLFLQPNDHLFYSSDGYNCVCPSSDNLKTLVQEPFELIDYKRQKTFDYEDVYSEFYPGFVPNPCVLQDFKPDVMLPPLPDFPIAAPPPVYSSGSCESVERPNACGSSLSAQSIAARQRRRKISEKTQELGKLIPGGQKMNTAEMFQAAYKYINFLQAQVGILEFMGSYQEKEETIHDQSEELNALLESPLIQKKLYSTEKCLVPQKFVEIIENDGKIQS</sequence>
<evidence type="ECO:0000259" key="6">
    <source>
        <dbReference type="PROSITE" id="PS50888"/>
    </source>
</evidence>
<evidence type="ECO:0000256" key="5">
    <source>
        <dbReference type="ARBA" id="ARBA00023242"/>
    </source>
</evidence>
<evidence type="ECO:0000313" key="8">
    <source>
        <dbReference type="Proteomes" id="UP001604336"/>
    </source>
</evidence>
<evidence type="ECO:0000256" key="2">
    <source>
        <dbReference type="ARBA" id="ARBA00023015"/>
    </source>
</evidence>
<keyword evidence="4" id="KW-0804">Transcription</keyword>
<dbReference type="Pfam" id="PF00010">
    <property type="entry name" value="HLH"/>
    <property type="match status" value="1"/>
</dbReference>
<protein>
    <submittedName>
        <fullName evidence="7">Transcription factor bHLH</fullName>
    </submittedName>
</protein>
<dbReference type="PANTHER" id="PTHR45914:SF24">
    <property type="entry name" value="BHLH DOMAIN-CONTAINING PROTEIN"/>
    <property type="match status" value="1"/>
</dbReference>
<dbReference type="EMBL" id="JBFOLK010000011">
    <property type="protein sequence ID" value="KAL2474794.1"/>
    <property type="molecule type" value="Genomic_DNA"/>
</dbReference>
<dbReference type="InterPro" id="IPR045843">
    <property type="entry name" value="IND-like"/>
</dbReference>
<keyword evidence="5" id="KW-0539">Nucleus</keyword>
<keyword evidence="3" id="KW-0238">DNA-binding</keyword>
<comment type="caution">
    <text evidence="7">The sequence shown here is derived from an EMBL/GenBank/DDBJ whole genome shotgun (WGS) entry which is preliminary data.</text>
</comment>